<name>A0A4R9JQ30_9LEPT</name>
<sequence>MKKLTLLFSLFLFTGILIPLSAKCFGFSKNKEITVCIDGNNNAARQQAQSICKANSGNDCGNITGYSGNCSASGKKKCLDASGSEKKSLKAD</sequence>
<dbReference type="AlphaFoldDB" id="A0A4R9JQ30"/>
<proteinExistence type="predicted"/>
<organism evidence="2 3">
    <name type="scientific">Leptospira kemamanensis</name>
    <dbReference type="NCBI Taxonomy" id="2484942"/>
    <lineage>
        <taxon>Bacteria</taxon>
        <taxon>Pseudomonadati</taxon>
        <taxon>Spirochaetota</taxon>
        <taxon>Spirochaetia</taxon>
        <taxon>Leptospirales</taxon>
        <taxon>Leptospiraceae</taxon>
        <taxon>Leptospira</taxon>
    </lineage>
</organism>
<keyword evidence="3" id="KW-1185">Reference proteome</keyword>
<protein>
    <submittedName>
        <fullName evidence="2">Uncharacterized protein</fullName>
    </submittedName>
</protein>
<evidence type="ECO:0000313" key="3">
    <source>
        <dbReference type="Proteomes" id="UP000297609"/>
    </source>
</evidence>
<evidence type="ECO:0000313" key="2">
    <source>
        <dbReference type="EMBL" id="TGL54067.1"/>
    </source>
</evidence>
<gene>
    <name evidence="2" type="ORF">EHQ59_07690</name>
</gene>
<evidence type="ECO:0000256" key="1">
    <source>
        <dbReference type="SAM" id="MobiDB-lite"/>
    </source>
</evidence>
<feature type="compositionally biased region" description="Basic and acidic residues" evidence="1">
    <location>
        <begin position="77"/>
        <end position="92"/>
    </location>
</feature>
<comment type="caution">
    <text evidence="2">The sequence shown here is derived from an EMBL/GenBank/DDBJ whole genome shotgun (WGS) entry which is preliminary data.</text>
</comment>
<dbReference type="OrthoDB" id="346934at2"/>
<dbReference type="RefSeq" id="WP_135618963.1">
    <property type="nucleotide sequence ID" value="NZ_RQGG01000019.1"/>
</dbReference>
<accession>A0A4R9JQ30</accession>
<reference evidence="2" key="1">
    <citation type="journal article" date="2019" name="PLoS Negl. Trop. Dis.">
        <title>Revisiting the worldwide diversity of Leptospira species in the environment.</title>
        <authorList>
            <person name="Vincent A.T."/>
            <person name="Schiettekatte O."/>
            <person name="Bourhy P."/>
            <person name="Veyrier F.J."/>
            <person name="Picardeau M."/>
        </authorList>
    </citation>
    <scope>NUCLEOTIDE SEQUENCE [LARGE SCALE GENOMIC DNA]</scope>
    <source>
        <strain evidence="2">201702454</strain>
    </source>
</reference>
<dbReference type="Proteomes" id="UP000297609">
    <property type="component" value="Unassembled WGS sequence"/>
</dbReference>
<dbReference type="EMBL" id="RQGG01000019">
    <property type="protein sequence ID" value="TGL54067.1"/>
    <property type="molecule type" value="Genomic_DNA"/>
</dbReference>
<feature type="region of interest" description="Disordered" evidence="1">
    <location>
        <begin position="72"/>
        <end position="92"/>
    </location>
</feature>